<organism evidence="1 2">
    <name type="scientific">Candidatus Entotheonella gemina</name>
    <dbReference type="NCBI Taxonomy" id="1429439"/>
    <lineage>
        <taxon>Bacteria</taxon>
        <taxon>Pseudomonadati</taxon>
        <taxon>Nitrospinota/Tectimicrobiota group</taxon>
        <taxon>Candidatus Tectimicrobiota</taxon>
        <taxon>Candidatus Entotheonellia</taxon>
        <taxon>Candidatus Entotheonellales</taxon>
        <taxon>Candidatus Entotheonellaceae</taxon>
        <taxon>Candidatus Entotheonella</taxon>
    </lineage>
</organism>
<accession>W4MFE2</accession>
<gene>
    <name evidence="1" type="ORF">ETSY2_02725</name>
</gene>
<proteinExistence type="predicted"/>
<dbReference type="HOGENOM" id="CLU_3096846_0_0_7"/>
<sequence>MHILYIVSCQVYESPIQYEILGYLLFLDHEQWGDPYYLFESRSDLLQYQYE</sequence>
<protein>
    <submittedName>
        <fullName evidence="1">Uncharacterized protein</fullName>
    </submittedName>
</protein>
<evidence type="ECO:0000313" key="1">
    <source>
        <dbReference type="EMBL" id="ETX08890.1"/>
    </source>
</evidence>
<evidence type="ECO:0000313" key="2">
    <source>
        <dbReference type="Proteomes" id="UP000019140"/>
    </source>
</evidence>
<dbReference type="EMBL" id="AZHX01000115">
    <property type="protein sequence ID" value="ETX08890.1"/>
    <property type="molecule type" value="Genomic_DNA"/>
</dbReference>
<dbReference type="Proteomes" id="UP000019140">
    <property type="component" value="Unassembled WGS sequence"/>
</dbReference>
<dbReference type="AlphaFoldDB" id="W4MFE2"/>
<keyword evidence="2" id="KW-1185">Reference proteome</keyword>
<reference evidence="1 2" key="1">
    <citation type="journal article" date="2014" name="Nature">
        <title>An environmental bacterial taxon with a large and distinct metabolic repertoire.</title>
        <authorList>
            <person name="Wilson M.C."/>
            <person name="Mori T."/>
            <person name="Ruckert C."/>
            <person name="Uria A.R."/>
            <person name="Helf M.J."/>
            <person name="Takada K."/>
            <person name="Gernert C."/>
            <person name="Steffens U.A."/>
            <person name="Heycke N."/>
            <person name="Schmitt S."/>
            <person name="Rinke C."/>
            <person name="Helfrich E.J."/>
            <person name="Brachmann A.O."/>
            <person name="Gurgui C."/>
            <person name="Wakimoto T."/>
            <person name="Kracht M."/>
            <person name="Crusemann M."/>
            <person name="Hentschel U."/>
            <person name="Abe I."/>
            <person name="Matsunaga S."/>
            <person name="Kalinowski J."/>
            <person name="Takeyama H."/>
            <person name="Piel J."/>
        </authorList>
    </citation>
    <scope>NUCLEOTIDE SEQUENCE [LARGE SCALE GENOMIC DNA]</scope>
    <source>
        <strain evidence="2">TSY2</strain>
    </source>
</reference>
<comment type="caution">
    <text evidence="1">The sequence shown here is derived from an EMBL/GenBank/DDBJ whole genome shotgun (WGS) entry which is preliminary data.</text>
</comment>
<name>W4MFE2_9BACT</name>